<keyword evidence="4 6" id="KW-1133">Transmembrane helix</keyword>
<keyword evidence="5 6" id="KW-0472">Membrane</keyword>
<dbReference type="Gene3D" id="1.20.1510.10">
    <property type="entry name" value="Cation efflux protein transmembrane domain"/>
    <property type="match status" value="1"/>
</dbReference>
<dbReference type="PANTHER" id="PTHR43840">
    <property type="entry name" value="MITOCHONDRIAL METAL TRANSPORTER 1-RELATED"/>
    <property type="match status" value="1"/>
</dbReference>
<gene>
    <name evidence="11" type="ORF">BBO99_00004286</name>
    <name evidence="9" type="ORF">JM16_004279</name>
    <name evidence="10" type="ORF">JM18_003643</name>
</gene>
<dbReference type="EMBL" id="JPWU03000081">
    <property type="protein sequence ID" value="KAG2527394.1"/>
    <property type="molecule type" value="Genomic_DNA"/>
</dbReference>
<evidence type="ECO:0000313" key="12">
    <source>
        <dbReference type="Proteomes" id="UP000285624"/>
    </source>
</evidence>
<dbReference type="FunFam" id="1.20.1510.10:FF:000037">
    <property type="entry name" value="Cation Diffusion Facilitator (CDF) Family"/>
    <property type="match status" value="1"/>
</dbReference>
<dbReference type="InterPro" id="IPR002524">
    <property type="entry name" value="Cation_efflux"/>
</dbReference>
<feature type="domain" description="Cation efflux protein transmembrane" evidence="7">
    <location>
        <begin position="121"/>
        <end position="323"/>
    </location>
</feature>
<dbReference type="EMBL" id="MBDN02000100">
    <property type="protein sequence ID" value="RLN80740.1"/>
    <property type="molecule type" value="Genomic_DNA"/>
</dbReference>
<dbReference type="NCBIfam" id="TIGR01297">
    <property type="entry name" value="CDF"/>
    <property type="match status" value="1"/>
</dbReference>
<dbReference type="InterPro" id="IPR050291">
    <property type="entry name" value="CDF_Transporter"/>
</dbReference>
<reference evidence="11 12" key="2">
    <citation type="submission" date="2018-07" db="EMBL/GenBank/DDBJ databases">
        <title>Genome sequencing of oomycete isolates from Chile give support for New Zealand origin for Phytophthora kernoviae and make available the first Nothophytophthora sp. genome.</title>
        <authorList>
            <person name="Studholme D.J."/>
            <person name="Sanfuentes E."/>
            <person name="Panda P."/>
            <person name="Hill R."/>
            <person name="Sambles C."/>
            <person name="Grant M."/>
            <person name="Williams N.M."/>
            <person name="Mcdougal R.L."/>
        </authorList>
    </citation>
    <scope>NUCLEOTIDE SEQUENCE [LARGE SCALE GENOMIC DNA]</scope>
    <source>
        <strain evidence="11">Chile4</strain>
    </source>
</reference>
<dbReference type="FunFam" id="3.30.70.1350:FF:000003">
    <property type="entry name" value="Cation diffusion facilitator 1"/>
    <property type="match status" value="1"/>
</dbReference>
<organism evidence="11 12">
    <name type="scientific">Phytophthora kernoviae</name>
    <dbReference type="NCBI Taxonomy" id="325452"/>
    <lineage>
        <taxon>Eukaryota</taxon>
        <taxon>Sar</taxon>
        <taxon>Stramenopiles</taxon>
        <taxon>Oomycota</taxon>
        <taxon>Peronosporomycetes</taxon>
        <taxon>Peronosporales</taxon>
        <taxon>Peronosporaceae</taxon>
        <taxon>Phytophthora</taxon>
    </lineage>
</organism>
<dbReference type="Pfam" id="PF16916">
    <property type="entry name" value="ZT_dimer"/>
    <property type="match status" value="1"/>
</dbReference>
<dbReference type="SUPFAM" id="SSF161111">
    <property type="entry name" value="Cation efflux protein transmembrane domain-like"/>
    <property type="match status" value="1"/>
</dbReference>
<dbReference type="Pfam" id="PF01545">
    <property type="entry name" value="Cation_efflux"/>
    <property type="match status" value="1"/>
</dbReference>
<reference evidence="9" key="1">
    <citation type="journal article" date="2015" name="Genom Data">
        <title>Genome sequences of six Phytophthora species associated with forests in New Zealand.</title>
        <authorList>
            <person name="Studholme D.J."/>
            <person name="McDougal R.L."/>
            <person name="Sambles C."/>
            <person name="Hansen E."/>
            <person name="Hardy G."/>
            <person name="Grant M."/>
            <person name="Ganley R.J."/>
            <person name="Williams N.M."/>
        </authorList>
    </citation>
    <scope>NUCLEOTIDE SEQUENCE</scope>
    <source>
        <strain evidence="9">NZFS 2646</strain>
        <strain evidence="10">NZFS 3630</strain>
    </source>
</reference>
<keyword evidence="12" id="KW-1185">Reference proteome</keyword>
<dbReference type="PANTHER" id="PTHR43840:SF52">
    <property type="entry name" value="CATION EFFLUX FAMILY PROTEIN"/>
    <property type="match status" value="1"/>
</dbReference>
<evidence type="ECO:0000256" key="2">
    <source>
        <dbReference type="ARBA" id="ARBA00022448"/>
    </source>
</evidence>
<dbReference type="InterPro" id="IPR036837">
    <property type="entry name" value="Cation_efflux_CTD_sf"/>
</dbReference>
<evidence type="ECO:0000256" key="4">
    <source>
        <dbReference type="ARBA" id="ARBA00022989"/>
    </source>
</evidence>
<keyword evidence="2" id="KW-0813">Transport</keyword>
<feature type="transmembrane region" description="Helical" evidence="6">
    <location>
        <begin position="187"/>
        <end position="207"/>
    </location>
</feature>
<feature type="transmembrane region" description="Helical" evidence="6">
    <location>
        <begin position="227"/>
        <end position="249"/>
    </location>
</feature>
<protein>
    <submittedName>
        <fullName evidence="11">Uncharacterized protein</fullName>
    </submittedName>
</protein>
<evidence type="ECO:0000256" key="3">
    <source>
        <dbReference type="ARBA" id="ARBA00022692"/>
    </source>
</evidence>
<dbReference type="Gene3D" id="3.30.70.1350">
    <property type="entry name" value="Cation efflux protein, cytoplasmic domain"/>
    <property type="match status" value="1"/>
</dbReference>
<evidence type="ECO:0000259" key="8">
    <source>
        <dbReference type="Pfam" id="PF16916"/>
    </source>
</evidence>
<accession>A0A421GRR9</accession>
<name>A0A421GRR9_9STRA</name>
<dbReference type="Proteomes" id="UP000285624">
    <property type="component" value="Unassembled WGS sequence"/>
</dbReference>
<evidence type="ECO:0000256" key="5">
    <source>
        <dbReference type="ARBA" id="ARBA00023136"/>
    </source>
</evidence>
<dbReference type="STRING" id="325452.A0A421GRR9"/>
<dbReference type="GO" id="GO:0008324">
    <property type="term" value="F:monoatomic cation transmembrane transporter activity"/>
    <property type="evidence" value="ECO:0007669"/>
    <property type="project" value="InterPro"/>
</dbReference>
<evidence type="ECO:0000256" key="1">
    <source>
        <dbReference type="ARBA" id="ARBA00004141"/>
    </source>
</evidence>
<dbReference type="Proteomes" id="UP000792063">
    <property type="component" value="Unassembled WGS sequence"/>
</dbReference>
<comment type="caution">
    <text evidence="11">The sequence shown here is derived from an EMBL/GenBank/DDBJ whole genome shotgun (WGS) entry which is preliminary data.</text>
</comment>
<keyword evidence="3 6" id="KW-0812">Transmembrane</keyword>
<sequence length="488" mass="53043">MVFQCVDGCLESTGAALPAQILSNSPACRILAGLTKKIANKLGAPVDVMTEKWLPVRGVRLALAETTGSDEIKVKKFNPFYCFYIDPGAPVSDKLSVIMPWDFAMQVLRGERQMNHVAVVLKASLFTNIVIVIVMTSVAIASNSLALISALVENMVDLFVQGLLWYAGTRSGKKQDYTKYPAGTSRFEPVAIIVAASVMVLASIVFIQESVKKLIDGFASDEPEAPILSAAAIAISVTAVIVKIGLMLYSSWILKTTVSAAVEAIHQDNFNDMISNSFAVAAYIVSSVESEAWYVDPAGAILIFLYIMVAWGKMAWEQVTQLVGVCASDEFIEEVKNLCNNHHASMTLDIVRAYHFGSKYLVELEVVVPADMSVKLAHDLALQVQFKVENFEEVERAFVHVDYQSRGYDEHVVSQEADALVVYAGYNCSDQQRTSMAGHCGEMYASLPTEDDLAAIQVAVGIDGMGSSLSSPECAEISTPRASFKELN</sequence>
<feature type="domain" description="Cation efflux protein cytoplasmic" evidence="8">
    <location>
        <begin position="328"/>
        <end position="402"/>
    </location>
</feature>
<evidence type="ECO:0000313" key="9">
    <source>
        <dbReference type="EMBL" id="KAG2525640.1"/>
    </source>
</evidence>
<dbReference type="InterPro" id="IPR027469">
    <property type="entry name" value="Cation_efflux_TMD_sf"/>
</dbReference>
<evidence type="ECO:0000256" key="6">
    <source>
        <dbReference type="SAM" id="Phobius"/>
    </source>
</evidence>
<dbReference type="AlphaFoldDB" id="A0A421GRR9"/>
<dbReference type="EMBL" id="JPWV03000089">
    <property type="protein sequence ID" value="KAG2525640.1"/>
    <property type="molecule type" value="Genomic_DNA"/>
</dbReference>
<dbReference type="InterPro" id="IPR058533">
    <property type="entry name" value="Cation_efflux_TM"/>
</dbReference>
<comment type="subcellular location">
    <subcellularLocation>
        <location evidence="1">Membrane</location>
        <topology evidence="1">Multi-pass membrane protein</topology>
    </subcellularLocation>
</comment>
<evidence type="ECO:0000259" key="7">
    <source>
        <dbReference type="Pfam" id="PF01545"/>
    </source>
</evidence>
<dbReference type="Proteomes" id="UP000785171">
    <property type="component" value="Unassembled WGS sequence"/>
</dbReference>
<feature type="transmembrane region" description="Helical" evidence="6">
    <location>
        <begin position="146"/>
        <end position="166"/>
    </location>
</feature>
<feature type="transmembrane region" description="Helical" evidence="6">
    <location>
        <begin position="119"/>
        <end position="140"/>
    </location>
</feature>
<dbReference type="GO" id="GO:0016020">
    <property type="term" value="C:membrane"/>
    <property type="evidence" value="ECO:0007669"/>
    <property type="project" value="UniProtKB-SubCell"/>
</dbReference>
<reference evidence="9" key="3">
    <citation type="submission" date="2020-06" db="EMBL/GenBank/DDBJ databases">
        <authorList>
            <person name="Studholme D.J."/>
        </authorList>
    </citation>
    <scope>NUCLEOTIDE SEQUENCE</scope>
    <source>
        <strain evidence="9">NZFS 2646</strain>
        <strain evidence="10">NZFS 3630</strain>
    </source>
</reference>
<evidence type="ECO:0000313" key="11">
    <source>
        <dbReference type="EMBL" id="RLN80740.1"/>
    </source>
</evidence>
<dbReference type="InterPro" id="IPR027470">
    <property type="entry name" value="Cation_efflux_CTD"/>
</dbReference>
<dbReference type="SUPFAM" id="SSF160240">
    <property type="entry name" value="Cation efflux protein cytoplasmic domain-like"/>
    <property type="match status" value="1"/>
</dbReference>
<evidence type="ECO:0000313" key="10">
    <source>
        <dbReference type="EMBL" id="KAG2527394.1"/>
    </source>
</evidence>
<proteinExistence type="predicted"/>